<dbReference type="PANTHER" id="PTHR48209:SF3">
    <property type="entry name" value="SYNDECAN_NEUREXIN DOMAIN-CONTAINING PROTEIN"/>
    <property type="match status" value="1"/>
</dbReference>
<keyword evidence="1" id="KW-0472">Membrane</keyword>
<dbReference type="AlphaFoldDB" id="W7FI44"/>
<accession>W7FI44</accession>
<dbReference type="Proteomes" id="UP000030666">
    <property type="component" value="Unassembled WGS sequence"/>
</dbReference>
<protein>
    <submittedName>
        <fullName evidence="2">Uncharacterized protein</fullName>
    </submittedName>
</protein>
<name>W7FI44_PLAFA</name>
<evidence type="ECO:0000313" key="2">
    <source>
        <dbReference type="EMBL" id="EUT85570.1"/>
    </source>
</evidence>
<gene>
    <name evidence="2" type="ORF">PFAG_02931</name>
</gene>
<organism evidence="2">
    <name type="scientific">Plasmodium falciparum Santa Lucia</name>
    <dbReference type="NCBI Taxonomy" id="478859"/>
    <lineage>
        <taxon>Eukaryota</taxon>
        <taxon>Sar</taxon>
        <taxon>Alveolata</taxon>
        <taxon>Apicomplexa</taxon>
        <taxon>Aconoidasida</taxon>
        <taxon>Haemosporida</taxon>
        <taxon>Plasmodiidae</taxon>
        <taxon>Plasmodium</taxon>
        <taxon>Plasmodium (Laverania)</taxon>
    </lineage>
</organism>
<reference evidence="2" key="1">
    <citation type="submission" date="2013-02" db="EMBL/GenBank/DDBJ databases">
        <title>The Genome Sequence of Plasmodium falciparum Santa Lucia.</title>
        <authorList>
            <consortium name="The Broad Institute Genome Sequencing Platform"/>
            <consortium name="The Broad Institute Genome Sequencing Center for Infectious Disease"/>
            <person name="Neafsey D."/>
            <person name="Cheeseman I."/>
            <person name="Volkman S."/>
            <person name="Adams J."/>
            <person name="Walker B."/>
            <person name="Young S.K."/>
            <person name="Zeng Q."/>
            <person name="Gargeya S."/>
            <person name="Fitzgerald M."/>
            <person name="Haas B."/>
            <person name="Abouelleil A."/>
            <person name="Alvarado L."/>
            <person name="Arachchi H.M."/>
            <person name="Berlin A.M."/>
            <person name="Chapman S.B."/>
            <person name="Dewar J."/>
            <person name="Goldberg J."/>
            <person name="Griggs A."/>
            <person name="Gujja S."/>
            <person name="Hansen M."/>
            <person name="Howarth C."/>
            <person name="Imamovic A."/>
            <person name="Larimer J."/>
            <person name="McCowan C."/>
            <person name="Murphy C."/>
            <person name="Neiman D."/>
            <person name="Pearson M."/>
            <person name="Priest M."/>
            <person name="Roberts A."/>
            <person name="Saif S."/>
            <person name="Shea T."/>
            <person name="Sisk P."/>
            <person name="Sykes S."/>
            <person name="Wortman J."/>
            <person name="Nusbaum C."/>
            <person name="Birren B."/>
        </authorList>
    </citation>
    <scope>NUCLEOTIDE SEQUENCE [LARGE SCALE GENOMIC DNA]</scope>
    <source>
        <strain evidence="2">Santa Lucia</strain>
    </source>
</reference>
<sequence>MNISPHSYNKPFNTFMNIDTFIYFLKGFINLKINNIDALYFSLQYINSTNKKLFHYNHMVILFQFFSEQFITFFPLLKKKKKKREKTNWLVQKFYYDIYEITKNNISKMCDFYIPHCTFSVLSILFIETIILNNQSNIIEIEIFQVIENILIMFCNKMRGSTKLLVEQGEDKKCDSQLLHMISCILQKLYIKMNKRLPDELHKFCTHVQKNYEIRENVKDIEKRHVQEFISFFSNILKSKKINHIINYQLYPYNLDIVIIPHDHNQNINGTLQKTKIKHDEKEKQCINTHDQLCIENNNKKKKKKKTIFVIDNMDNMYLKNKKKKKGM</sequence>
<keyword evidence="1" id="KW-0812">Transmembrane</keyword>
<dbReference type="EMBL" id="KE123496">
    <property type="protein sequence ID" value="EUT85570.1"/>
    <property type="molecule type" value="Genomic_DNA"/>
</dbReference>
<proteinExistence type="predicted"/>
<keyword evidence="1" id="KW-1133">Transmembrane helix</keyword>
<feature type="transmembrane region" description="Helical" evidence="1">
    <location>
        <begin position="112"/>
        <end position="132"/>
    </location>
</feature>
<dbReference type="PANTHER" id="PTHR48209">
    <property type="entry name" value="AGL056WP"/>
    <property type="match status" value="1"/>
</dbReference>
<evidence type="ECO:0000256" key="1">
    <source>
        <dbReference type="SAM" id="Phobius"/>
    </source>
</evidence>
<feature type="transmembrane region" description="Helical" evidence="1">
    <location>
        <begin position="56"/>
        <end position="77"/>
    </location>
</feature>